<comment type="caution">
    <text evidence="2">The sequence shown here is derived from an EMBL/GenBank/DDBJ whole genome shotgun (WGS) entry which is preliminary data.</text>
</comment>
<dbReference type="InterPro" id="IPR009677">
    <property type="entry name" value="DUF1266"/>
</dbReference>
<organism evidence="2 3">
    <name type="scientific">Rheinheimera muenzenbergensis</name>
    <dbReference type="NCBI Taxonomy" id="1193628"/>
    <lineage>
        <taxon>Bacteria</taxon>
        <taxon>Pseudomonadati</taxon>
        <taxon>Pseudomonadota</taxon>
        <taxon>Gammaproteobacteria</taxon>
        <taxon>Chromatiales</taxon>
        <taxon>Chromatiaceae</taxon>
        <taxon>Rheinheimera</taxon>
    </lineage>
</organism>
<dbReference type="Proteomes" id="UP001375382">
    <property type="component" value="Unassembled WGS sequence"/>
</dbReference>
<sequence>MTQLYNPEGYQQHQLWCLGLSAILTQVNGQRHDVLLHSDAETFARVLSGWWDIVDRTTYFENVQWLVEQGQRQVFNSLFRAQMLMPEHEWRLVAETLRQQDTKQYQREMLVRHYRSVIGSGGIAAWDFGRVTSLARMAATCGYISEREAWDEIYKQANAVQKVFSNWFEYGHSYLIGRQFAMGNLDDEKGKSTIAITQRLLTTDDSPWCRHPQFGQATGVNVAGETLQ</sequence>
<dbReference type="RefSeq" id="WP_335736093.1">
    <property type="nucleotide sequence ID" value="NZ_JALAAR010000008.1"/>
</dbReference>
<dbReference type="EMBL" id="JALAAR010000008">
    <property type="protein sequence ID" value="MEH8017681.1"/>
    <property type="molecule type" value="Genomic_DNA"/>
</dbReference>
<accession>A0ABU8C6X0</accession>
<keyword evidence="3" id="KW-1185">Reference proteome</keyword>
<evidence type="ECO:0000259" key="1">
    <source>
        <dbReference type="Pfam" id="PF06889"/>
    </source>
</evidence>
<evidence type="ECO:0000313" key="2">
    <source>
        <dbReference type="EMBL" id="MEH8017681.1"/>
    </source>
</evidence>
<feature type="domain" description="DUF1266" evidence="1">
    <location>
        <begin position="47"/>
        <end position="212"/>
    </location>
</feature>
<name>A0ABU8C6X0_9GAMM</name>
<evidence type="ECO:0000313" key="3">
    <source>
        <dbReference type="Proteomes" id="UP001375382"/>
    </source>
</evidence>
<reference evidence="2 3" key="1">
    <citation type="journal article" date="2023" name="Ecotoxicol. Environ. Saf.">
        <title>Mercury remediation potential of mercury-resistant strain Rheinheimera metallidurans sp. nov. isolated from a municipal waste dumping site.</title>
        <authorList>
            <person name="Yadav V."/>
            <person name="Manjhi A."/>
            <person name="Vadakedath N."/>
        </authorList>
    </citation>
    <scope>NUCLEOTIDE SEQUENCE [LARGE SCALE GENOMIC DNA]</scope>
    <source>
        <strain evidence="2 3">E-49</strain>
    </source>
</reference>
<dbReference type="Pfam" id="PF06889">
    <property type="entry name" value="DUF1266"/>
    <property type="match status" value="1"/>
</dbReference>
<gene>
    <name evidence="2" type="ORF">MN202_10580</name>
</gene>
<proteinExistence type="predicted"/>
<protein>
    <submittedName>
        <fullName evidence="2">DUF1266 domain-containing protein</fullName>
    </submittedName>
</protein>